<sequence length="627" mass="71826">MSVLDKILSLIKMIKIFVNNAIKSFNYISKRNYKRVADTIAPKLRGKTGLKDKIYRMITPMSHYFADRKIIINAVLINSERFLAIIALLIAIVGTVYGLTKEEGKGGLDFLKGFAIYFYIIILLAPFISFSLTRVNAKEFAQVIHSGKVTDEDFIKNTAYEAYRVVEYVYRYIDQDSALVSATQRMKDSFAICDETKVVLAERLKVTPREVADDFLKFSGSIFINRCTKLEDLQNLISLRKNLENTNANRDANAIKLYFDSIKAHLWQLMHTQINLNNFVSIFQTRSISGATRQLIKFIEKESKNNNIRSAADLKLIIDLQKAHRTGSSAHKAIGLALSKYIDLGESANESDETLLLNRVKCLSDSYLSDNYKLLTEQQVQDMLKSFDGWHDEADGVVSEQRKSIGLNFGEYFELIYSKHNEEQRKGNVYIVMSSYSRAVKAIIRHVLSKYETQDFKFVICDEDVNYGNYSARLMYQQILEEYISVGDVNKDNHLYLNSWRSTFTELEGRLVSGQDTVVYLAGCDQFDLIHTSTGSVETAAYKYSSMSLLNELVKNEKKINLNAIVLAGEYKLDHAILCEKLPEQLKDDVLSILPKCRRSYLHQWLKDMNSPFEFKLISSNRDVDEE</sequence>
<proteinExistence type="predicted"/>
<dbReference type="EMBL" id="BSOT01000005">
    <property type="protein sequence ID" value="GLR70088.1"/>
    <property type="molecule type" value="Genomic_DNA"/>
</dbReference>
<reference evidence="2" key="2">
    <citation type="submission" date="2023-01" db="EMBL/GenBank/DDBJ databases">
        <title>Draft genome sequence of Agaribacter marinus strain NBRC 110023.</title>
        <authorList>
            <person name="Sun Q."/>
            <person name="Mori K."/>
        </authorList>
    </citation>
    <scope>NUCLEOTIDE SEQUENCE</scope>
    <source>
        <strain evidence="2">NBRC 110023</strain>
    </source>
</reference>
<dbReference type="Proteomes" id="UP001156601">
    <property type="component" value="Unassembled WGS sequence"/>
</dbReference>
<reference evidence="2" key="1">
    <citation type="journal article" date="2014" name="Int. J. Syst. Evol. Microbiol.">
        <title>Complete genome sequence of Corynebacterium casei LMG S-19264T (=DSM 44701T), isolated from a smear-ripened cheese.</title>
        <authorList>
            <consortium name="US DOE Joint Genome Institute (JGI-PGF)"/>
            <person name="Walter F."/>
            <person name="Albersmeier A."/>
            <person name="Kalinowski J."/>
            <person name="Ruckert C."/>
        </authorList>
    </citation>
    <scope>NUCLEOTIDE SEQUENCE</scope>
    <source>
        <strain evidence="2">NBRC 110023</strain>
    </source>
</reference>
<feature type="transmembrane region" description="Helical" evidence="1">
    <location>
        <begin position="111"/>
        <end position="132"/>
    </location>
</feature>
<name>A0AA37T0F5_9ALTE</name>
<evidence type="ECO:0000313" key="2">
    <source>
        <dbReference type="EMBL" id="GLR70088.1"/>
    </source>
</evidence>
<protein>
    <submittedName>
        <fullName evidence="2">Uncharacterized protein</fullName>
    </submittedName>
</protein>
<keyword evidence="3" id="KW-1185">Reference proteome</keyword>
<organism evidence="2 3">
    <name type="scientific">Agaribacter marinus</name>
    <dbReference type="NCBI Taxonomy" id="1431249"/>
    <lineage>
        <taxon>Bacteria</taxon>
        <taxon>Pseudomonadati</taxon>
        <taxon>Pseudomonadota</taxon>
        <taxon>Gammaproteobacteria</taxon>
        <taxon>Alteromonadales</taxon>
        <taxon>Alteromonadaceae</taxon>
        <taxon>Agaribacter</taxon>
    </lineage>
</organism>
<accession>A0AA37T0F5</accession>
<feature type="transmembrane region" description="Helical" evidence="1">
    <location>
        <begin position="82"/>
        <end position="99"/>
    </location>
</feature>
<comment type="caution">
    <text evidence="2">The sequence shown here is derived from an EMBL/GenBank/DDBJ whole genome shotgun (WGS) entry which is preliminary data.</text>
</comment>
<keyword evidence="1" id="KW-1133">Transmembrane helix</keyword>
<keyword evidence="1" id="KW-0812">Transmembrane</keyword>
<dbReference type="RefSeq" id="WP_284216394.1">
    <property type="nucleotide sequence ID" value="NZ_BSOT01000005.1"/>
</dbReference>
<evidence type="ECO:0000256" key="1">
    <source>
        <dbReference type="SAM" id="Phobius"/>
    </source>
</evidence>
<gene>
    <name evidence="2" type="ORF">GCM10007852_09960</name>
</gene>
<evidence type="ECO:0000313" key="3">
    <source>
        <dbReference type="Proteomes" id="UP001156601"/>
    </source>
</evidence>
<dbReference type="AlphaFoldDB" id="A0AA37T0F5"/>
<keyword evidence="1" id="KW-0472">Membrane</keyword>